<dbReference type="AlphaFoldDB" id="A0AA41Z737"/>
<evidence type="ECO:0000259" key="5">
    <source>
        <dbReference type="PROSITE" id="PS50931"/>
    </source>
</evidence>
<dbReference type="Proteomes" id="UP001165565">
    <property type="component" value="Unassembled WGS sequence"/>
</dbReference>
<dbReference type="Pfam" id="PF03466">
    <property type="entry name" value="LysR_substrate"/>
    <property type="match status" value="1"/>
</dbReference>
<protein>
    <submittedName>
        <fullName evidence="6">LysR family transcriptional regulator</fullName>
    </submittedName>
</protein>
<gene>
    <name evidence="6" type="ORF">NEE01_05020</name>
</gene>
<dbReference type="Gene3D" id="1.10.10.10">
    <property type="entry name" value="Winged helix-like DNA-binding domain superfamily/Winged helix DNA-binding domain"/>
    <property type="match status" value="1"/>
</dbReference>
<dbReference type="SUPFAM" id="SSF46785">
    <property type="entry name" value="Winged helix' DNA-binding domain"/>
    <property type="match status" value="1"/>
</dbReference>
<dbReference type="PANTHER" id="PTHR30126">
    <property type="entry name" value="HTH-TYPE TRANSCRIPTIONAL REGULATOR"/>
    <property type="match status" value="1"/>
</dbReference>
<comment type="similarity">
    <text evidence="1">Belongs to the LysR transcriptional regulatory family.</text>
</comment>
<evidence type="ECO:0000256" key="3">
    <source>
        <dbReference type="ARBA" id="ARBA00023125"/>
    </source>
</evidence>
<dbReference type="RefSeq" id="WP_265268090.1">
    <property type="nucleotide sequence ID" value="NZ_JANFAV010000002.1"/>
</dbReference>
<evidence type="ECO:0000313" key="6">
    <source>
        <dbReference type="EMBL" id="MCW6534143.1"/>
    </source>
</evidence>
<dbReference type="Gene3D" id="3.40.190.10">
    <property type="entry name" value="Periplasmic binding protein-like II"/>
    <property type="match status" value="2"/>
</dbReference>
<dbReference type="InterPro" id="IPR036390">
    <property type="entry name" value="WH_DNA-bd_sf"/>
</dbReference>
<dbReference type="EMBL" id="JANFAV010000002">
    <property type="protein sequence ID" value="MCW6534143.1"/>
    <property type="molecule type" value="Genomic_DNA"/>
</dbReference>
<keyword evidence="4" id="KW-0804">Transcription</keyword>
<evidence type="ECO:0000256" key="2">
    <source>
        <dbReference type="ARBA" id="ARBA00023015"/>
    </source>
</evidence>
<keyword evidence="2" id="KW-0805">Transcription regulation</keyword>
<dbReference type="PRINTS" id="PR00039">
    <property type="entry name" value="HTHLYSR"/>
</dbReference>
<dbReference type="FunFam" id="1.10.10.10:FF:000001">
    <property type="entry name" value="LysR family transcriptional regulator"/>
    <property type="match status" value="1"/>
</dbReference>
<proteinExistence type="inferred from homology"/>
<dbReference type="GO" id="GO:0003700">
    <property type="term" value="F:DNA-binding transcription factor activity"/>
    <property type="evidence" value="ECO:0007669"/>
    <property type="project" value="InterPro"/>
</dbReference>
<dbReference type="Pfam" id="PF00126">
    <property type="entry name" value="HTH_1"/>
    <property type="match status" value="1"/>
</dbReference>
<accession>A0AA41Z737</accession>
<dbReference type="PANTHER" id="PTHR30126:SF40">
    <property type="entry name" value="HTH-TYPE TRANSCRIPTIONAL REGULATOR GLTR"/>
    <property type="match status" value="1"/>
</dbReference>
<reference evidence="6" key="1">
    <citation type="submission" date="2022-06" db="EMBL/GenBank/DDBJ databases">
        <title>Sphingomonas sp. nov. isolated from rhizosphere soil of tomato.</title>
        <authorList>
            <person name="Dong H."/>
            <person name="Gao R."/>
        </authorList>
    </citation>
    <scope>NUCLEOTIDE SEQUENCE</scope>
    <source>
        <strain evidence="6">MMSM24</strain>
    </source>
</reference>
<dbReference type="SUPFAM" id="SSF53850">
    <property type="entry name" value="Periplasmic binding protein-like II"/>
    <property type="match status" value="1"/>
</dbReference>
<keyword evidence="3" id="KW-0238">DNA-binding</keyword>
<sequence length="316" mass="34469">MRLPPEFDLHALEVFVLTVELGGMTASAQQLRITQSAVSQTITRLEQGIGTALFDRSLRPLGVTPAGRALYERARTLLSTARRVVDEVREGAQQPIDQITIGMAETLATLLTAPLLHHAGKRVGRWRVRSGISLNQQQDFLARRCDMLVTGSNTLEKHPGIEHHDVTDDPFVLVFPGDYHGSPDPAEAAGRLPFVRYSLDTGMGQRIESQLTRMKLALPNVIEVDIIHQQLTIVALGIGWSITSLLCLAAMPGLIPQLRVEPMPRGRFSRRIQVVARAGELGDLAASTAGLARAVIHEQALPPVLARLPWAAPAAR</sequence>
<dbReference type="InterPro" id="IPR000847">
    <property type="entry name" value="LysR_HTH_N"/>
</dbReference>
<evidence type="ECO:0000256" key="1">
    <source>
        <dbReference type="ARBA" id="ARBA00009437"/>
    </source>
</evidence>
<dbReference type="InterPro" id="IPR036388">
    <property type="entry name" value="WH-like_DNA-bd_sf"/>
</dbReference>
<dbReference type="InterPro" id="IPR005119">
    <property type="entry name" value="LysR_subst-bd"/>
</dbReference>
<keyword evidence="7" id="KW-1185">Reference proteome</keyword>
<evidence type="ECO:0000256" key="4">
    <source>
        <dbReference type="ARBA" id="ARBA00023163"/>
    </source>
</evidence>
<name>A0AA41Z737_9SPHN</name>
<dbReference type="PROSITE" id="PS50931">
    <property type="entry name" value="HTH_LYSR"/>
    <property type="match status" value="1"/>
</dbReference>
<organism evidence="6 7">
    <name type="scientific">Sphingomonas lycopersici</name>
    <dbReference type="NCBI Taxonomy" id="2951807"/>
    <lineage>
        <taxon>Bacteria</taxon>
        <taxon>Pseudomonadati</taxon>
        <taxon>Pseudomonadota</taxon>
        <taxon>Alphaproteobacteria</taxon>
        <taxon>Sphingomonadales</taxon>
        <taxon>Sphingomonadaceae</taxon>
        <taxon>Sphingomonas</taxon>
    </lineage>
</organism>
<comment type="caution">
    <text evidence="6">The sequence shown here is derived from an EMBL/GenBank/DDBJ whole genome shotgun (WGS) entry which is preliminary data.</text>
</comment>
<dbReference type="GO" id="GO:0000976">
    <property type="term" value="F:transcription cis-regulatory region binding"/>
    <property type="evidence" value="ECO:0007669"/>
    <property type="project" value="TreeGrafter"/>
</dbReference>
<feature type="domain" description="HTH lysR-type" evidence="5">
    <location>
        <begin position="7"/>
        <end position="64"/>
    </location>
</feature>
<evidence type="ECO:0000313" key="7">
    <source>
        <dbReference type="Proteomes" id="UP001165565"/>
    </source>
</evidence>